<feature type="chain" id="PRO_5012022038" description="Swiss Army Knife protein DSP-PTPase phosphatase domain-containing protein" evidence="4">
    <location>
        <begin position="20"/>
        <end position="941"/>
    </location>
</feature>
<evidence type="ECO:0000256" key="2">
    <source>
        <dbReference type="SAM" id="Coils"/>
    </source>
</evidence>
<feature type="region of interest" description="Disordered" evidence="3">
    <location>
        <begin position="303"/>
        <end position="324"/>
    </location>
</feature>
<dbReference type="OrthoDB" id="432447at2759"/>
<keyword evidence="2" id="KW-0175">Coiled coil</keyword>
<dbReference type="InterPro" id="IPR029021">
    <property type="entry name" value="Prot-tyrosine_phosphatase-like"/>
</dbReference>
<evidence type="ECO:0000256" key="1">
    <source>
        <dbReference type="ARBA" id="ARBA00022801"/>
    </source>
</evidence>
<evidence type="ECO:0000256" key="3">
    <source>
        <dbReference type="SAM" id="MobiDB-lite"/>
    </source>
</evidence>
<dbReference type="EMBL" id="NJET01000006">
    <property type="protein sequence ID" value="PHH66662.1"/>
    <property type="molecule type" value="Genomic_DNA"/>
</dbReference>
<reference evidence="6 7" key="1">
    <citation type="submission" date="2017-06" db="EMBL/GenBank/DDBJ databases">
        <title>Ant-infecting Ophiocordyceps genomes reveal a high diversity of potential behavioral manipulation genes and a possible major role for enterotoxins.</title>
        <authorList>
            <person name="De Bekker C."/>
            <person name="Evans H.C."/>
            <person name="Brachmann A."/>
            <person name="Hughes D.P."/>
        </authorList>
    </citation>
    <scope>NUCLEOTIDE SEQUENCE [LARGE SCALE GENOMIC DNA]</scope>
    <source>
        <strain evidence="6 7">Map64</strain>
    </source>
</reference>
<dbReference type="Pfam" id="PF22784">
    <property type="entry name" value="PTP-SAK"/>
    <property type="match status" value="1"/>
</dbReference>
<protein>
    <recommendedName>
        <fullName evidence="5">Swiss Army Knife protein DSP-PTPase phosphatase domain-containing protein</fullName>
    </recommendedName>
</protein>
<accession>A0A2C5YH91</accession>
<evidence type="ECO:0000313" key="7">
    <source>
        <dbReference type="Proteomes" id="UP000226192"/>
    </source>
</evidence>
<proteinExistence type="predicted"/>
<feature type="coiled-coil region" evidence="2">
    <location>
        <begin position="389"/>
        <end position="442"/>
    </location>
</feature>
<keyword evidence="1" id="KW-0378">Hydrolase</keyword>
<evidence type="ECO:0000256" key="4">
    <source>
        <dbReference type="SAM" id="SignalP"/>
    </source>
</evidence>
<dbReference type="SUPFAM" id="SSF52799">
    <property type="entry name" value="(Phosphotyrosine protein) phosphatases II"/>
    <property type="match status" value="1"/>
</dbReference>
<dbReference type="Proteomes" id="UP000226192">
    <property type="component" value="Unassembled WGS sequence"/>
</dbReference>
<feature type="domain" description="Swiss Army Knife protein DSP-PTPase phosphatase" evidence="5">
    <location>
        <begin position="97"/>
        <end position="199"/>
    </location>
</feature>
<feature type="coiled-coil region" evidence="2">
    <location>
        <begin position="668"/>
        <end position="700"/>
    </location>
</feature>
<feature type="signal peptide" evidence="4">
    <location>
        <begin position="1"/>
        <end position="19"/>
    </location>
</feature>
<name>A0A2C5YH91_9HYPO</name>
<dbReference type="InterPro" id="IPR057023">
    <property type="entry name" value="PTP-SAK"/>
</dbReference>
<sequence>MWLSTFGIVLLWAATAVSSETSDTGRVVHTLHKRIFETMGKAAVNKLKVELHGPCVPGSNAIGHGFQRFKWVTKHLSPGDRLARSSAPHYSCDDSDQQLTDSSIEFLKQNGINHIISLNSQANDPAIESMLTAHGITYTPLPVADFTSPTVEQLNDGYISFRADRSGATLVWCGFGHGRTGVMVTALQMFRQSEKSSPTQLSRNDYTDNHVETDNQVTLLDRLQNSLLPEGVRLEVESAENALKKAHAAMENWKKDKSPSSMTDARASISDAVDKLHEASGVLGAHYEIDRTIFDRMLDMYPKPLKEPGSSQPDPSKSFKQKIQEARERIESSSHLMDSAGQLAVVDGVLRDLNREFQHSRNLSPGSIGVDRSLSGSEKEDIKVIEEQRAATRRMFEILSEKLKQLQREASAMDTRLGVLQMAELNQKLHDLKVNMQNHLSKAQQRYSMGQTHYASIDSMVTLADATEAATKMAELLDAHEGLSKEDFNSIQQSLYEARISAAKITAEEANQAINHYIITLWQRKQGQAAEKINVEREAAQVNEVARHVQGLAGKIGAQLQEKAESLKLINSVLKGPENHAHVQDLEIAIETVGAIWMKHKEDAATALTRERDTLKDEVEIMKPPVYAFLEGAVIVKRESNMAHVVASEFEANGGAEQQMLDWRQKNMRALEDMMKQEILKEKEAERKRLSAEAKRRAQRVQEQEVSKGEHWQVELAVDIGVAVLTAIPSVATPIIEVLYWARQALRVMRFLQRFGKAAPQNVATKAQHVSSQIHDALHSFKMAAPPNTHAWAAKKSAVQIIKRLERMQSIKEEPTQSLGEVLEELESITPPTDDPEFELEDDVFEKPINKLMQKLESIEVPIEAPSAARAVLASSTALRSIDELEDLLKYAALTPHHSSDSNFRFLVEEAESYLFDPKGNDAQEPKTLLSAINQHIMATA</sequence>
<dbReference type="GO" id="GO:0016791">
    <property type="term" value="F:phosphatase activity"/>
    <property type="evidence" value="ECO:0007669"/>
    <property type="project" value="UniProtKB-ARBA"/>
</dbReference>
<dbReference type="Gene3D" id="3.90.190.10">
    <property type="entry name" value="Protein tyrosine phosphatase superfamily"/>
    <property type="match status" value="1"/>
</dbReference>
<evidence type="ECO:0000259" key="5">
    <source>
        <dbReference type="Pfam" id="PF22784"/>
    </source>
</evidence>
<evidence type="ECO:0000313" key="6">
    <source>
        <dbReference type="EMBL" id="PHH66662.1"/>
    </source>
</evidence>
<keyword evidence="4" id="KW-0732">Signal</keyword>
<gene>
    <name evidence="6" type="ORF">CDD81_6499</name>
</gene>
<comment type="caution">
    <text evidence="6">The sequence shown here is derived from an EMBL/GenBank/DDBJ whole genome shotgun (WGS) entry which is preliminary data.</text>
</comment>
<dbReference type="STRING" id="1399860.A0A2C5YH91"/>
<organism evidence="6 7">
    <name type="scientific">Ophiocordyceps australis</name>
    <dbReference type="NCBI Taxonomy" id="1399860"/>
    <lineage>
        <taxon>Eukaryota</taxon>
        <taxon>Fungi</taxon>
        <taxon>Dikarya</taxon>
        <taxon>Ascomycota</taxon>
        <taxon>Pezizomycotina</taxon>
        <taxon>Sordariomycetes</taxon>
        <taxon>Hypocreomycetidae</taxon>
        <taxon>Hypocreales</taxon>
        <taxon>Ophiocordycipitaceae</taxon>
        <taxon>Ophiocordyceps</taxon>
    </lineage>
</organism>
<keyword evidence="7" id="KW-1185">Reference proteome</keyword>
<dbReference type="AlphaFoldDB" id="A0A2C5YH91"/>